<reference evidence="5" key="1">
    <citation type="submission" date="2023-05" db="EMBL/GenBank/DDBJ databases">
        <title>Nepenthes gracilis genome sequencing.</title>
        <authorList>
            <person name="Fukushima K."/>
        </authorList>
    </citation>
    <scope>NUCLEOTIDE SEQUENCE</scope>
    <source>
        <strain evidence="5">SING2019-196</strain>
    </source>
</reference>
<dbReference type="PROSITE" id="PS50082">
    <property type="entry name" value="WD_REPEATS_2"/>
    <property type="match status" value="1"/>
</dbReference>
<dbReference type="SMART" id="SM00320">
    <property type="entry name" value="WD40"/>
    <property type="match status" value="5"/>
</dbReference>
<dbReference type="InterPro" id="IPR015943">
    <property type="entry name" value="WD40/YVTN_repeat-like_dom_sf"/>
</dbReference>
<name>A0AAD3Y1X8_NEPGR</name>
<organism evidence="5 6">
    <name type="scientific">Nepenthes gracilis</name>
    <name type="common">Slender pitcher plant</name>
    <dbReference type="NCBI Taxonomy" id="150966"/>
    <lineage>
        <taxon>Eukaryota</taxon>
        <taxon>Viridiplantae</taxon>
        <taxon>Streptophyta</taxon>
        <taxon>Embryophyta</taxon>
        <taxon>Tracheophyta</taxon>
        <taxon>Spermatophyta</taxon>
        <taxon>Magnoliopsida</taxon>
        <taxon>eudicotyledons</taxon>
        <taxon>Gunneridae</taxon>
        <taxon>Pentapetalae</taxon>
        <taxon>Caryophyllales</taxon>
        <taxon>Nepenthaceae</taxon>
        <taxon>Nepenthes</taxon>
    </lineage>
</organism>
<feature type="compositionally biased region" description="Low complexity" evidence="4">
    <location>
        <begin position="1"/>
        <end position="21"/>
    </location>
</feature>
<dbReference type="SUPFAM" id="SSF50978">
    <property type="entry name" value="WD40 repeat-like"/>
    <property type="match status" value="1"/>
</dbReference>
<sequence length="551" mass="59495">MISTTNVMMSPSSSSSTNSQSAGTLKTYFKTPEGHYKLQYEKTYPSGLLHFSHGKTVSQVTLAELKDKPTSGPSVPTSSLSVASGVRSAAARLLGSGNNKPLSFYSVNTGSKYVNGTSRPGSSGAPSSSNSTSSSTFDGKGTFLIFNVGDAIFISDLNSQDKDPIKSIHFSNSNPVCHAFDPEAKDGHDLLIGLNSGDVYSASLRQQLQDAGKKLVGAHHYNKDGSINNSRCTSIAWVPKVDGPFVVAHADGNLYVYEKSKDGLGDSPFSVIKDQSQFSVAHARNSKSNPISRWHICQGSINSIAFSNDGVYIATVGRDGYLRVFDYVKEQLICGGKSYYGALLSCAWSGDGKYILAGGEDDLVQVWSMEDRKVVAWGEGHNSWVSGVAFDPYWSSPTSNDTGENIIYRFGSVGQDTQLLLWDLEMDEIVDPLRRCPPHGSPTISTSSQWSHWVATATASPVATLQPSLSTRDVPKLSPLVAHRVHNEPLSGVIFTRESILTTSREGHIKIWMRPGFGESQSTHSETVPSTSIVREKPLWSGKGSGSSYRH</sequence>
<comment type="caution">
    <text evidence="5">The sequence shown here is derived from an EMBL/GenBank/DDBJ whole genome shotgun (WGS) entry which is preliminary data.</text>
</comment>
<dbReference type="InterPro" id="IPR036322">
    <property type="entry name" value="WD40_repeat_dom_sf"/>
</dbReference>
<dbReference type="Proteomes" id="UP001279734">
    <property type="component" value="Unassembled WGS sequence"/>
</dbReference>
<proteinExistence type="predicted"/>
<keyword evidence="6" id="KW-1185">Reference proteome</keyword>
<dbReference type="EMBL" id="BSYO01000031">
    <property type="protein sequence ID" value="GMH26397.1"/>
    <property type="molecule type" value="Genomic_DNA"/>
</dbReference>
<dbReference type="Gene3D" id="2.130.10.10">
    <property type="entry name" value="YVTN repeat-like/Quinoprotein amine dehydrogenase"/>
    <property type="match status" value="1"/>
</dbReference>
<protein>
    <submittedName>
        <fullName evidence="5">Uncharacterized protein</fullName>
    </submittedName>
</protein>
<evidence type="ECO:0000256" key="2">
    <source>
        <dbReference type="ARBA" id="ARBA00022737"/>
    </source>
</evidence>
<feature type="region of interest" description="Disordered" evidence="4">
    <location>
        <begin position="519"/>
        <end position="551"/>
    </location>
</feature>
<dbReference type="Pfam" id="PF00400">
    <property type="entry name" value="WD40"/>
    <property type="match status" value="2"/>
</dbReference>
<dbReference type="PANTHER" id="PTHR14107">
    <property type="entry name" value="WD REPEAT PROTEIN"/>
    <property type="match status" value="1"/>
</dbReference>
<evidence type="ECO:0000256" key="4">
    <source>
        <dbReference type="SAM" id="MobiDB-lite"/>
    </source>
</evidence>
<gene>
    <name evidence="5" type="ORF">Nepgr_028240</name>
</gene>
<keyword evidence="1 3" id="KW-0853">WD repeat</keyword>
<evidence type="ECO:0000256" key="1">
    <source>
        <dbReference type="ARBA" id="ARBA00022574"/>
    </source>
</evidence>
<feature type="region of interest" description="Disordered" evidence="4">
    <location>
        <begin position="1"/>
        <end position="22"/>
    </location>
</feature>
<feature type="repeat" description="WD" evidence="3">
    <location>
        <begin position="336"/>
        <end position="377"/>
    </location>
</feature>
<dbReference type="AlphaFoldDB" id="A0AAD3Y1X8"/>
<accession>A0AAD3Y1X8</accession>
<dbReference type="PANTHER" id="PTHR14107:SF16">
    <property type="entry name" value="AT02583P"/>
    <property type="match status" value="1"/>
</dbReference>
<evidence type="ECO:0000313" key="5">
    <source>
        <dbReference type="EMBL" id="GMH26397.1"/>
    </source>
</evidence>
<dbReference type="InterPro" id="IPR001680">
    <property type="entry name" value="WD40_rpt"/>
</dbReference>
<evidence type="ECO:0000256" key="3">
    <source>
        <dbReference type="PROSITE-ProRule" id="PRU00221"/>
    </source>
</evidence>
<dbReference type="InterPro" id="IPR051362">
    <property type="entry name" value="WD_repeat_creC_regulators"/>
</dbReference>
<keyword evidence="2" id="KW-0677">Repeat</keyword>
<evidence type="ECO:0000313" key="6">
    <source>
        <dbReference type="Proteomes" id="UP001279734"/>
    </source>
</evidence>
<feature type="compositionally biased region" description="Polar residues" evidence="4">
    <location>
        <begin position="519"/>
        <end position="533"/>
    </location>
</feature>